<dbReference type="InterPro" id="IPR014721">
    <property type="entry name" value="Ribsml_uS5_D2-typ_fold_subgr"/>
</dbReference>
<dbReference type="EC" id="2.7.1.148" evidence="2 9"/>
<dbReference type="Pfam" id="PF00288">
    <property type="entry name" value="GHMP_kinases_N"/>
    <property type="match status" value="1"/>
</dbReference>
<dbReference type="Gene3D" id="3.30.70.890">
    <property type="entry name" value="GHMP kinase, C-terminal domain"/>
    <property type="match status" value="1"/>
</dbReference>
<name>A0A545AW10_9ACTN</name>
<protein>
    <recommendedName>
        <fullName evidence="3 9">4-diphosphocytidyl-2-C-methyl-D-erythritol kinase</fullName>
        <shortName evidence="9">CMK</shortName>
        <ecNumber evidence="2 9">2.7.1.148</ecNumber>
    </recommendedName>
    <alternativeName>
        <fullName evidence="8 9">4-(cytidine-5'-diphospho)-2-C-methyl-D-erythritol kinase</fullName>
    </alternativeName>
</protein>
<keyword evidence="4 9" id="KW-0808">Transferase</keyword>
<dbReference type="InterPro" id="IPR004424">
    <property type="entry name" value="IspE"/>
</dbReference>
<evidence type="ECO:0000256" key="1">
    <source>
        <dbReference type="ARBA" id="ARBA00009684"/>
    </source>
</evidence>
<keyword evidence="7 9" id="KW-0067">ATP-binding</keyword>
<dbReference type="Proteomes" id="UP000317982">
    <property type="component" value="Unassembled WGS sequence"/>
</dbReference>
<evidence type="ECO:0000256" key="8">
    <source>
        <dbReference type="ARBA" id="ARBA00032554"/>
    </source>
</evidence>
<dbReference type="InterPro" id="IPR006204">
    <property type="entry name" value="GHMP_kinase_N_dom"/>
</dbReference>
<dbReference type="EMBL" id="VIRS01000004">
    <property type="protein sequence ID" value="TQS45517.1"/>
    <property type="molecule type" value="Genomic_DNA"/>
</dbReference>
<dbReference type="NCBIfam" id="TIGR00154">
    <property type="entry name" value="ispE"/>
    <property type="match status" value="1"/>
</dbReference>
<dbReference type="OrthoDB" id="3173073at2"/>
<dbReference type="GO" id="GO:0016114">
    <property type="term" value="P:terpenoid biosynthetic process"/>
    <property type="evidence" value="ECO:0007669"/>
    <property type="project" value="UniProtKB-UniRule"/>
</dbReference>
<dbReference type="InterPro" id="IPR013750">
    <property type="entry name" value="GHMP_kinase_C_dom"/>
</dbReference>
<dbReference type="NCBIfam" id="NF002870">
    <property type="entry name" value="PRK03188.1"/>
    <property type="match status" value="1"/>
</dbReference>
<feature type="binding site" evidence="9">
    <location>
        <begin position="101"/>
        <end position="111"/>
    </location>
    <ligand>
        <name>ATP</name>
        <dbReference type="ChEBI" id="CHEBI:30616"/>
    </ligand>
</feature>
<evidence type="ECO:0000256" key="7">
    <source>
        <dbReference type="ARBA" id="ARBA00022840"/>
    </source>
</evidence>
<evidence type="ECO:0000259" key="10">
    <source>
        <dbReference type="Pfam" id="PF00288"/>
    </source>
</evidence>
<proteinExistence type="inferred from homology"/>
<keyword evidence="5 9" id="KW-0547">Nucleotide-binding</keyword>
<comment type="catalytic activity">
    <reaction evidence="9">
        <text>4-CDP-2-C-methyl-D-erythritol + ATP = 4-CDP-2-C-methyl-D-erythritol 2-phosphate + ADP + H(+)</text>
        <dbReference type="Rhea" id="RHEA:18437"/>
        <dbReference type="ChEBI" id="CHEBI:15378"/>
        <dbReference type="ChEBI" id="CHEBI:30616"/>
        <dbReference type="ChEBI" id="CHEBI:57823"/>
        <dbReference type="ChEBI" id="CHEBI:57919"/>
        <dbReference type="ChEBI" id="CHEBI:456216"/>
        <dbReference type="EC" id="2.7.1.148"/>
    </reaction>
</comment>
<comment type="similarity">
    <text evidence="1 9">Belongs to the GHMP kinase family. IspE subfamily.</text>
</comment>
<dbReference type="FunCoup" id="A0A545AW10">
    <property type="interactions" value="168"/>
</dbReference>
<evidence type="ECO:0000256" key="4">
    <source>
        <dbReference type="ARBA" id="ARBA00022679"/>
    </source>
</evidence>
<dbReference type="GO" id="GO:0005524">
    <property type="term" value="F:ATP binding"/>
    <property type="evidence" value="ECO:0007669"/>
    <property type="project" value="UniProtKB-UniRule"/>
</dbReference>
<dbReference type="HAMAP" id="MF_00061">
    <property type="entry name" value="IspE"/>
    <property type="match status" value="1"/>
</dbReference>
<dbReference type="PANTHER" id="PTHR43527:SF2">
    <property type="entry name" value="4-DIPHOSPHOCYTIDYL-2-C-METHYL-D-ERYTHRITOL KINASE, CHLOROPLASTIC"/>
    <property type="match status" value="1"/>
</dbReference>
<dbReference type="InterPro" id="IPR020568">
    <property type="entry name" value="Ribosomal_Su5_D2-typ_SF"/>
</dbReference>
<accession>A0A545AW10</accession>
<evidence type="ECO:0000256" key="3">
    <source>
        <dbReference type="ARBA" id="ARBA00017473"/>
    </source>
</evidence>
<dbReference type="InterPro" id="IPR036554">
    <property type="entry name" value="GHMP_kinase_C_sf"/>
</dbReference>
<evidence type="ECO:0000256" key="5">
    <source>
        <dbReference type="ARBA" id="ARBA00022741"/>
    </source>
</evidence>
<dbReference type="UniPathway" id="UPA00056">
    <property type="reaction ID" value="UER00094"/>
</dbReference>
<feature type="domain" description="GHMP kinase N-terminal" evidence="10">
    <location>
        <begin position="73"/>
        <end position="151"/>
    </location>
</feature>
<dbReference type="Pfam" id="PF08544">
    <property type="entry name" value="GHMP_kinases_C"/>
    <property type="match status" value="1"/>
</dbReference>
<evidence type="ECO:0000313" key="12">
    <source>
        <dbReference type="EMBL" id="TQS45517.1"/>
    </source>
</evidence>
<reference evidence="12 13" key="1">
    <citation type="submission" date="2019-07" db="EMBL/GenBank/DDBJ databases">
        <title>Cryptosporangium phraense sp. nov., isolated from plant litter.</title>
        <authorList>
            <person name="Suriyachadkun C."/>
        </authorList>
    </citation>
    <scope>NUCLEOTIDE SEQUENCE [LARGE SCALE GENOMIC DNA]</scope>
    <source>
        <strain evidence="12 13">A-T 5661</strain>
    </source>
</reference>
<comment type="function">
    <text evidence="9">Catalyzes the phosphorylation of the position 2 hydroxy group of 4-diphosphocytidyl-2C-methyl-D-erythritol.</text>
</comment>
<feature type="active site" evidence="9">
    <location>
        <position position="16"/>
    </location>
</feature>
<comment type="pathway">
    <text evidence="9">Isoprenoid biosynthesis; isopentenyl diphosphate biosynthesis via DXP pathway; isopentenyl diphosphate from 1-deoxy-D-xylulose 5-phosphate: step 3/6.</text>
</comment>
<dbReference type="PANTHER" id="PTHR43527">
    <property type="entry name" value="4-DIPHOSPHOCYTIDYL-2-C-METHYL-D-ERYTHRITOL KINASE, CHLOROPLASTIC"/>
    <property type="match status" value="1"/>
</dbReference>
<dbReference type="InParanoid" id="A0A545AW10"/>
<keyword evidence="13" id="KW-1185">Reference proteome</keyword>
<evidence type="ECO:0000256" key="2">
    <source>
        <dbReference type="ARBA" id="ARBA00012052"/>
    </source>
</evidence>
<feature type="domain" description="GHMP kinase C-terminal" evidence="11">
    <location>
        <begin position="206"/>
        <end position="278"/>
    </location>
</feature>
<comment type="caution">
    <text evidence="12">The sequence shown here is derived from an EMBL/GenBank/DDBJ whole genome shotgun (WGS) entry which is preliminary data.</text>
</comment>
<dbReference type="Gene3D" id="3.30.230.10">
    <property type="match status" value="1"/>
</dbReference>
<organism evidence="12 13">
    <name type="scientific">Cryptosporangium phraense</name>
    <dbReference type="NCBI Taxonomy" id="2593070"/>
    <lineage>
        <taxon>Bacteria</taxon>
        <taxon>Bacillati</taxon>
        <taxon>Actinomycetota</taxon>
        <taxon>Actinomycetes</taxon>
        <taxon>Cryptosporangiales</taxon>
        <taxon>Cryptosporangiaceae</taxon>
        <taxon>Cryptosporangium</taxon>
    </lineage>
</organism>
<dbReference type="AlphaFoldDB" id="A0A545AW10"/>
<evidence type="ECO:0000313" key="13">
    <source>
        <dbReference type="Proteomes" id="UP000317982"/>
    </source>
</evidence>
<gene>
    <name evidence="9" type="primary">ispE</name>
    <name evidence="12" type="ORF">FL583_07200</name>
</gene>
<feature type="active site" evidence="9">
    <location>
        <position position="143"/>
    </location>
</feature>
<sequence>MTVSSRSAVRVRVPAKINLHLGVGPLRDDNFHDVASVFHAVSLVDELTLEPGPPGIRLILEQPHTGVPVDRTNLAARAVQMLADHVNIEPAVTIRLRKGIPVAGGMAGGSADAAAALVAGDALWNLALPPETLHALAARLGSDVPFALHGGDALGLGRGEQLTPLTHPYRRHWVLATAREGLSTPAVYAEFDRGGRTTASDPAAVIKALDDPDPNALADALTNDLQDAALSLRPGLQQVLKAGKQAGALQGIVSGSGPTCAFLAPDPERAEHIANRLRIAEVPGVSAVRVAHGSVEGARLCP</sequence>
<dbReference type="GO" id="GO:0050515">
    <property type="term" value="F:4-(cytidine 5'-diphospho)-2-C-methyl-D-erythritol kinase activity"/>
    <property type="evidence" value="ECO:0007669"/>
    <property type="project" value="UniProtKB-UniRule"/>
</dbReference>
<dbReference type="SUPFAM" id="SSF54211">
    <property type="entry name" value="Ribosomal protein S5 domain 2-like"/>
    <property type="match status" value="1"/>
</dbReference>
<evidence type="ECO:0000256" key="9">
    <source>
        <dbReference type="HAMAP-Rule" id="MF_00061"/>
    </source>
</evidence>
<keyword evidence="9" id="KW-0414">Isoprene biosynthesis</keyword>
<keyword evidence="6 9" id="KW-0418">Kinase</keyword>
<dbReference type="SUPFAM" id="SSF55060">
    <property type="entry name" value="GHMP Kinase, C-terminal domain"/>
    <property type="match status" value="1"/>
</dbReference>
<dbReference type="PIRSF" id="PIRSF010376">
    <property type="entry name" value="IspE"/>
    <property type="match status" value="1"/>
</dbReference>
<evidence type="ECO:0000256" key="6">
    <source>
        <dbReference type="ARBA" id="ARBA00022777"/>
    </source>
</evidence>
<dbReference type="GO" id="GO:0019288">
    <property type="term" value="P:isopentenyl diphosphate biosynthetic process, methylerythritol 4-phosphate pathway"/>
    <property type="evidence" value="ECO:0007669"/>
    <property type="project" value="UniProtKB-UniRule"/>
</dbReference>
<evidence type="ECO:0000259" key="11">
    <source>
        <dbReference type="Pfam" id="PF08544"/>
    </source>
</evidence>